<gene>
    <name evidence="3" type="ORF">SAMN04488085_102177</name>
</gene>
<feature type="domain" description="Polysaccharide pyruvyl transferase" evidence="2">
    <location>
        <begin position="14"/>
        <end position="297"/>
    </location>
</feature>
<dbReference type="Proteomes" id="UP000199152">
    <property type="component" value="Unassembled WGS sequence"/>
</dbReference>
<protein>
    <submittedName>
        <fullName evidence="3">Polysaccharide pyruvyl transferase CsaB</fullName>
    </submittedName>
</protein>
<dbReference type="PANTHER" id="PTHR36836:SF1">
    <property type="entry name" value="COLANIC ACID BIOSYNTHESIS PROTEIN WCAK"/>
    <property type="match status" value="1"/>
</dbReference>
<organism evidence="3 4">
    <name type="scientific">Geodermatophilus ruber</name>
    <dbReference type="NCBI Taxonomy" id="504800"/>
    <lineage>
        <taxon>Bacteria</taxon>
        <taxon>Bacillati</taxon>
        <taxon>Actinomycetota</taxon>
        <taxon>Actinomycetes</taxon>
        <taxon>Geodermatophilales</taxon>
        <taxon>Geodermatophilaceae</taxon>
        <taxon>Geodermatophilus</taxon>
    </lineage>
</organism>
<keyword evidence="4" id="KW-1185">Reference proteome</keyword>
<dbReference type="InParanoid" id="A0A1I4ADU7"/>
<dbReference type="GO" id="GO:0016740">
    <property type="term" value="F:transferase activity"/>
    <property type="evidence" value="ECO:0007669"/>
    <property type="project" value="UniProtKB-KW"/>
</dbReference>
<name>A0A1I4ADU7_9ACTN</name>
<sequence length="408" mass="43360">MARIGLLGSYGGLNVGDEAILTSMLASLREAAPFAETVLFSRDAAHSRDAHEVDRAIDARRGFCDAVDEEISRLDVLVIGGGGLLYDGEATEYLRHVRTAHRYGVPTVAYALGAGPLTTPEDRRVVREVLTDMTRVTVRDEDSKRVLQEVGVDRPVHVVADPALLLVPEPFPADALAGEGVDTSGRMIAISVREPGGAAPGLAAESHHSTLAAVADFAVHRYAGQIVFIPMERGDVRESHAVLSHMVAPDRARVLHGSYTPCELLGLMQHMDLAVGMRLHFLIFAAISGVPFLPLPYAGKVTELARALGVPTPDSLDRAAVGPLLSALDRIWDERNEHGRRVRARTEKLKPRAAAALQHVLDLLSGPSRAAPAADGLNPEKGVRRAPVDPAGRSGAADAAPALSAARG</sequence>
<feature type="region of interest" description="Disordered" evidence="1">
    <location>
        <begin position="371"/>
        <end position="408"/>
    </location>
</feature>
<evidence type="ECO:0000259" key="2">
    <source>
        <dbReference type="Pfam" id="PF04230"/>
    </source>
</evidence>
<proteinExistence type="predicted"/>
<accession>A0A1I4ADU7</accession>
<evidence type="ECO:0000313" key="4">
    <source>
        <dbReference type="Proteomes" id="UP000199152"/>
    </source>
</evidence>
<keyword evidence="3" id="KW-0808">Transferase</keyword>
<evidence type="ECO:0000256" key="1">
    <source>
        <dbReference type="SAM" id="MobiDB-lite"/>
    </source>
</evidence>
<reference evidence="4" key="1">
    <citation type="submission" date="2016-10" db="EMBL/GenBank/DDBJ databases">
        <authorList>
            <person name="Varghese N."/>
            <person name="Submissions S."/>
        </authorList>
    </citation>
    <scope>NUCLEOTIDE SEQUENCE [LARGE SCALE GENOMIC DNA]</scope>
    <source>
        <strain evidence="4">DSM 45317</strain>
    </source>
</reference>
<dbReference type="Pfam" id="PF04230">
    <property type="entry name" value="PS_pyruv_trans"/>
    <property type="match status" value="1"/>
</dbReference>
<dbReference type="PANTHER" id="PTHR36836">
    <property type="entry name" value="COLANIC ACID BIOSYNTHESIS PROTEIN WCAK"/>
    <property type="match status" value="1"/>
</dbReference>
<dbReference type="OrthoDB" id="3199616at2"/>
<dbReference type="STRING" id="504800.SAMN04488085_102177"/>
<dbReference type="InterPro" id="IPR007345">
    <property type="entry name" value="Polysacch_pyruvyl_Trfase"/>
</dbReference>
<dbReference type="AlphaFoldDB" id="A0A1I4ADU7"/>
<dbReference type="RefSeq" id="WP_091321910.1">
    <property type="nucleotide sequence ID" value="NZ_FOSW01000002.1"/>
</dbReference>
<feature type="compositionally biased region" description="Low complexity" evidence="1">
    <location>
        <begin position="389"/>
        <end position="408"/>
    </location>
</feature>
<evidence type="ECO:0000313" key="3">
    <source>
        <dbReference type="EMBL" id="SFK54121.1"/>
    </source>
</evidence>
<dbReference type="EMBL" id="FOSW01000002">
    <property type="protein sequence ID" value="SFK54121.1"/>
    <property type="molecule type" value="Genomic_DNA"/>
</dbReference>